<dbReference type="RefSeq" id="WP_118402365.1">
    <property type="nucleotide sequence ID" value="NZ_DAWEQE010000031.1"/>
</dbReference>
<dbReference type="SUPFAM" id="SSF51735">
    <property type="entry name" value="NAD(P)-binding Rossmann-fold domains"/>
    <property type="match status" value="1"/>
</dbReference>
<proteinExistence type="inferred from homology"/>
<name>A0A412IJY8_9BACE</name>
<comment type="caution">
    <text evidence="3">The sequence shown here is derived from an EMBL/GenBank/DDBJ whole genome shotgun (WGS) entry which is preliminary data.</text>
</comment>
<evidence type="ECO:0000259" key="2">
    <source>
        <dbReference type="Pfam" id="PF01370"/>
    </source>
</evidence>
<organism evidence="3 4">
    <name type="scientific">Bacteroides cellulosilyticus</name>
    <dbReference type="NCBI Taxonomy" id="246787"/>
    <lineage>
        <taxon>Bacteria</taxon>
        <taxon>Pseudomonadati</taxon>
        <taxon>Bacteroidota</taxon>
        <taxon>Bacteroidia</taxon>
        <taxon>Bacteroidales</taxon>
        <taxon>Bacteroidaceae</taxon>
        <taxon>Bacteroides</taxon>
    </lineage>
</organism>
<dbReference type="Pfam" id="PF01370">
    <property type="entry name" value="Epimerase"/>
    <property type="match status" value="1"/>
</dbReference>
<evidence type="ECO:0000313" key="3">
    <source>
        <dbReference type="EMBL" id="RGS37869.1"/>
    </source>
</evidence>
<dbReference type="EMBL" id="QRVJ01000005">
    <property type="protein sequence ID" value="RGS37869.1"/>
    <property type="molecule type" value="Genomic_DNA"/>
</dbReference>
<feature type="domain" description="NAD-dependent epimerase/dehydratase" evidence="2">
    <location>
        <begin position="5"/>
        <end position="215"/>
    </location>
</feature>
<dbReference type="Gene3D" id="3.40.50.720">
    <property type="entry name" value="NAD(P)-binding Rossmann-like Domain"/>
    <property type="match status" value="1"/>
</dbReference>
<dbReference type="Proteomes" id="UP000283341">
    <property type="component" value="Unassembled WGS sequence"/>
</dbReference>
<evidence type="ECO:0000313" key="4">
    <source>
        <dbReference type="Proteomes" id="UP000283341"/>
    </source>
</evidence>
<accession>A0A412IJY8</accession>
<dbReference type="AlphaFoldDB" id="A0A412IJY8"/>
<reference evidence="3 4" key="1">
    <citation type="submission" date="2018-08" db="EMBL/GenBank/DDBJ databases">
        <title>A genome reference for cultivated species of the human gut microbiota.</title>
        <authorList>
            <person name="Zou Y."/>
            <person name="Xue W."/>
            <person name="Luo G."/>
        </authorList>
    </citation>
    <scope>NUCLEOTIDE SEQUENCE [LARGE SCALE GENOMIC DNA]</scope>
    <source>
        <strain evidence="3 4">AF22-3AC</strain>
    </source>
</reference>
<sequence>MEKLLFTGGTGFLGHNVLPRLNKIYEVTKCGITLDDDIKANLAKEVPFLLVHYDVVLHACGKAHMVPKTEAEKQAFFDVNYQGTVNLCAALEKVGVPKALIFISTVAVYGCEFGNLVTEEHPLEGNTPYAKSKIMAEEYLTEWCYKHNVTLGIIRPSLIAGPNPPGNLGAMIHGIRSGRYLSIAGSRTRKSVLMVQDIARLVPLLVEKGGIYNVCDSYQPTFRELEAVICRQLDRNLPLSIPYWMAKCMALMGDCFGKKAPVNSQKLSKITESLTFSNEKAVRELGWRPISVLENFKIG</sequence>
<dbReference type="InterPro" id="IPR001509">
    <property type="entry name" value="Epimerase_deHydtase"/>
</dbReference>
<evidence type="ECO:0000256" key="1">
    <source>
        <dbReference type="ARBA" id="ARBA00007637"/>
    </source>
</evidence>
<dbReference type="InterPro" id="IPR036291">
    <property type="entry name" value="NAD(P)-bd_dom_sf"/>
</dbReference>
<gene>
    <name evidence="3" type="ORF">DWX97_09060</name>
</gene>
<protein>
    <submittedName>
        <fullName evidence="3">NAD-dependent epimerase/dehydratase family protein</fullName>
    </submittedName>
</protein>
<dbReference type="PANTHER" id="PTHR43000">
    <property type="entry name" value="DTDP-D-GLUCOSE 4,6-DEHYDRATASE-RELATED"/>
    <property type="match status" value="1"/>
</dbReference>
<comment type="similarity">
    <text evidence="1">Belongs to the NAD(P)-dependent epimerase/dehydratase family.</text>
</comment>